<protein>
    <submittedName>
        <fullName evidence="3">Threonine/homoserine efflux transporter RhtA</fullName>
    </submittedName>
</protein>
<dbReference type="PANTHER" id="PTHR22911:SF76">
    <property type="entry name" value="EAMA DOMAIN-CONTAINING PROTEIN"/>
    <property type="match status" value="1"/>
</dbReference>
<dbReference type="SUPFAM" id="SSF103481">
    <property type="entry name" value="Multidrug resistance efflux transporter EmrE"/>
    <property type="match status" value="2"/>
</dbReference>
<dbReference type="STRING" id="394264.SAMN04488040_3365"/>
<feature type="transmembrane region" description="Helical" evidence="1">
    <location>
        <begin position="237"/>
        <end position="254"/>
    </location>
</feature>
<proteinExistence type="predicted"/>
<evidence type="ECO:0000259" key="2">
    <source>
        <dbReference type="Pfam" id="PF00892"/>
    </source>
</evidence>
<keyword evidence="4" id="KW-1185">Reference proteome</keyword>
<dbReference type="InterPro" id="IPR000620">
    <property type="entry name" value="EamA_dom"/>
</dbReference>
<organism evidence="3 4">
    <name type="scientific">Sulfitobacter marinus</name>
    <dbReference type="NCBI Taxonomy" id="394264"/>
    <lineage>
        <taxon>Bacteria</taxon>
        <taxon>Pseudomonadati</taxon>
        <taxon>Pseudomonadota</taxon>
        <taxon>Alphaproteobacteria</taxon>
        <taxon>Rhodobacterales</taxon>
        <taxon>Roseobacteraceae</taxon>
        <taxon>Sulfitobacter</taxon>
    </lineage>
</organism>
<keyword evidence="1" id="KW-0812">Transmembrane</keyword>
<accession>A0A1I6VJC3</accession>
<name>A0A1I6VJC3_9RHOB</name>
<dbReference type="Proteomes" id="UP000199239">
    <property type="component" value="Unassembled WGS sequence"/>
</dbReference>
<dbReference type="GO" id="GO:0016020">
    <property type="term" value="C:membrane"/>
    <property type="evidence" value="ECO:0007669"/>
    <property type="project" value="InterPro"/>
</dbReference>
<dbReference type="Pfam" id="PF00892">
    <property type="entry name" value="EamA"/>
    <property type="match status" value="2"/>
</dbReference>
<feature type="transmembrane region" description="Helical" evidence="1">
    <location>
        <begin position="183"/>
        <end position="201"/>
    </location>
</feature>
<feature type="transmembrane region" description="Helical" evidence="1">
    <location>
        <begin position="123"/>
        <end position="141"/>
    </location>
</feature>
<feature type="domain" description="EamA" evidence="2">
    <location>
        <begin position="7"/>
        <end position="138"/>
    </location>
</feature>
<dbReference type="EMBL" id="FPAJ01000007">
    <property type="protein sequence ID" value="SFT13790.1"/>
    <property type="molecule type" value="Genomic_DNA"/>
</dbReference>
<dbReference type="PANTHER" id="PTHR22911">
    <property type="entry name" value="ACYL-MALONYL CONDENSING ENZYME-RELATED"/>
    <property type="match status" value="1"/>
</dbReference>
<dbReference type="InterPro" id="IPR037185">
    <property type="entry name" value="EmrE-like"/>
</dbReference>
<feature type="domain" description="EamA" evidence="2">
    <location>
        <begin position="150"/>
        <end position="276"/>
    </location>
</feature>
<keyword evidence="1" id="KW-1133">Transmembrane helix</keyword>
<evidence type="ECO:0000256" key="1">
    <source>
        <dbReference type="SAM" id="Phobius"/>
    </source>
</evidence>
<feature type="transmembrane region" description="Helical" evidence="1">
    <location>
        <begin position="93"/>
        <end position="111"/>
    </location>
</feature>
<sequence length="289" mass="29975">MNDQARGFLITLIGVLCVVPDSLFVRLIDAPALTIAFWRLVVAGGFICGWIFWTKGSGPFLAVLKTGRYGAIYMVGTGASGVLFVLAVSLTSVANVVFIIASLPVFATIYSRIFLAEPISRRMLITIAAVLVGMALIAYGSGQSGHASLAGDLLALAVSALFAAGLTAARYAKAVSMVPGAGLSYLIAAGLIAPFAVPLAMPVDQAPLVLGHGVFIMVSSVLLALGPRYIPSAEVGLLVLLESVLAPLLVWAVVGENPGAYALTGGGLVILALFTSNMMALSRRDRIRN</sequence>
<feature type="transmembrane region" description="Helical" evidence="1">
    <location>
        <begin position="7"/>
        <end position="28"/>
    </location>
</feature>
<reference evidence="4" key="1">
    <citation type="submission" date="2016-10" db="EMBL/GenBank/DDBJ databases">
        <authorList>
            <person name="Varghese N."/>
            <person name="Submissions S."/>
        </authorList>
    </citation>
    <scope>NUCLEOTIDE SEQUENCE [LARGE SCALE GENOMIC DNA]</scope>
    <source>
        <strain evidence="4">DSM 23422</strain>
    </source>
</reference>
<feature type="transmembrane region" description="Helical" evidence="1">
    <location>
        <begin position="66"/>
        <end position="87"/>
    </location>
</feature>
<keyword evidence="1" id="KW-0472">Membrane</keyword>
<feature type="transmembrane region" description="Helical" evidence="1">
    <location>
        <begin position="260"/>
        <end position="281"/>
    </location>
</feature>
<feature type="transmembrane region" description="Helical" evidence="1">
    <location>
        <begin position="153"/>
        <end position="171"/>
    </location>
</feature>
<dbReference type="RefSeq" id="WP_093917546.1">
    <property type="nucleotide sequence ID" value="NZ_FPAJ01000007.1"/>
</dbReference>
<feature type="transmembrane region" description="Helical" evidence="1">
    <location>
        <begin position="34"/>
        <end position="54"/>
    </location>
</feature>
<gene>
    <name evidence="3" type="ORF">SAMN04488040_3365</name>
</gene>
<evidence type="ECO:0000313" key="4">
    <source>
        <dbReference type="Proteomes" id="UP000199239"/>
    </source>
</evidence>
<dbReference type="AlphaFoldDB" id="A0A1I6VJC3"/>
<feature type="transmembrane region" description="Helical" evidence="1">
    <location>
        <begin position="207"/>
        <end position="225"/>
    </location>
</feature>
<dbReference type="OrthoDB" id="9810239at2"/>
<evidence type="ECO:0000313" key="3">
    <source>
        <dbReference type="EMBL" id="SFT13790.1"/>
    </source>
</evidence>